<feature type="domain" description="Tyrosine specific protein phosphatases" evidence="3">
    <location>
        <begin position="197"/>
        <end position="278"/>
    </location>
</feature>
<dbReference type="PANTHER" id="PTHR19134:SF449">
    <property type="entry name" value="TYROSINE-PROTEIN PHOSPHATASE 1"/>
    <property type="match status" value="1"/>
</dbReference>
<accession>S0DFA0</accession>
<dbReference type="InterPro" id="IPR000387">
    <property type="entry name" value="Tyr_Pase_dom"/>
</dbReference>
<dbReference type="SMART" id="SM00194">
    <property type="entry name" value="PTPc"/>
    <property type="match status" value="1"/>
</dbReference>
<dbReference type="EMBL" id="HF562906">
    <property type="protein sequence ID" value="CCP19569.1"/>
    <property type="molecule type" value="Genomic_DNA"/>
</dbReference>
<dbReference type="InterPro" id="IPR000242">
    <property type="entry name" value="PTP_cat"/>
</dbReference>
<dbReference type="PRINTS" id="PR00700">
    <property type="entry name" value="PRTYPHPHTASE"/>
</dbReference>
<dbReference type="PROSITE" id="PS50055">
    <property type="entry name" value="TYR_PHOSPHATASE_PTP"/>
    <property type="match status" value="1"/>
</dbReference>
<dbReference type="SMART" id="SM00404">
    <property type="entry name" value="PTPc_motif"/>
    <property type="match status" value="1"/>
</dbReference>
<sequence>MSANKEEILDCEISTSIIDEKLINEFLRQEHTTLMINMEASASAKNLGNGEPETGELCFDHNRVILSREEDKESSDYINASYIDSFKQPKAYIVTKTPDSEAEIHKFWKMVWEQQSEIIVMLNKPDQNEKGVLYWKLEERATLYCGKLNVETIKVRHLHHSIEITTLLITHEDRGSLLVDHFLYKNWPKIDSVPPGADFLDLVNMIQMDNRYVQKFSNGCKSPVIVHCSDGLNRSIVFCAIDIAITKDQKVVDVSIFSITAQLRKQRYNCLYNVNHYVFCYSAFCEYLNLY</sequence>
<dbReference type="GO" id="GO:0004725">
    <property type="term" value="F:protein tyrosine phosphatase activity"/>
    <property type="evidence" value="ECO:0007669"/>
    <property type="project" value="InterPro"/>
</dbReference>
<dbReference type="Gene3D" id="3.90.190.10">
    <property type="entry name" value="Protein tyrosine phosphatase superfamily"/>
    <property type="match status" value="1"/>
</dbReference>
<protein>
    <submittedName>
        <fullName evidence="4">PTP-L</fullName>
    </submittedName>
</protein>
<dbReference type="Pfam" id="PF00102">
    <property type="entry name" value="Y_phosphatase"/>
    <property type="match status" value="1"/>
</dbReference>
<dbReference type="PANTHER" id="PTHR19134">
    <property type="entry name" value="RECEPTOR-TYPE TYROSINE-PROTEIN PHOSPHATASE"/>
    <property type="match status" value="1"/>
</dbReference>
<name>S0DFA0_9VIRU</name>
<proteinExistence type="inferred from homology"/>
<evidence type="ECO:0000313" key="4">
    <source>
        <dbReference type="EMBL" id="CCP19569.1"/>
    </source>
</evidence>
<gene>
    <name evidence="4" type="primary">ptp-l</name>
    <name evidence="4" type="ORF">CSKBV_1.5</name>
</gene>
<dbReference type="InterPro" id="IPR050348">
    <property type="entry name" value="Protein-Tyr_Phosphatase"/>
</dbReference>
<dbReference type="SUPFAM" id="SSF52799">
    <property type="entry name" value="(Phosphotyrosine protein) phosphatases II"/>
    <property type="match status" value="1"/>
</dbReference>
<dbReference type="InterPro" id="IPR029021">
    <property type="entry name" value="Prot-tyrosine_phosphatase-like"/>
</dbReference>
<evidence type="ECO:0000256" key="1">
    <source>
        <dbReference type="ARBA" id="ARBA00009580"/>
    </source>
</evidence>
<reference evidence="4" key="1">
    <citation type="journal article" date="2013" name="PLoS ONE">
        <title>Adaptive selection on bracovirus genomes drives the specialization of cotesia parasitoid wasps.</title>
        <authorList>
            <person name="Jancek S."/>
            <person name="Bezier A."/>
            <person name="Gayral P."/>
            <person name="Paillusson C."/>
            <person name="Kaiser L."/>
            <person name="Dupas S."/>
            <person name="Le Ru B.P."/>
            <person name="Barbe V."/>
            <person name="Periquet G."/>
            <person name="Drezen J.-M."/>
            <person name="Herniou E.A."/>
        </authorList>
    </citation>
    <scope>NUCLEOTIDE SEQUENCE</scope>
    <source>
        <strain evidence="4">Kitale</strain>
    </source>
</reference>
<dbReference type="CDD" id="cd00047">
    <property type="entry name" value="PTPc"/>
    <property type="match status" value="1"/>
</dbReference>
<organism evidence="4">
    <name type="scientific">Cotesia sesamiae Kitale bracovirus</name>
    <dbReference type="NCBI Taxonomy" id="452648"/>
    <lineage>
        <taxon>Viruses</taxon>
        <taxon>Viruses incertae sedis</taxon>
        <taxon>Polydnaviriformidae</taxon>
        <taxon>Bracoviriform</taxon>
        <taxon>Cotesia sesamiae bracovirus</taxon>
    </lineage>
</organism>
<feature type="domain" description="Tyrosine-protein phosphatase" evidence="2">
    <location>
        <begin position="59"/>
        <end position="287"/>
    </location>
</feature>
<dbReference type="InterPro" id="IPR003595">
    <property type="entry name" value="Tyr_Pase_cat"/>
</dbReference>
<evidence type="ECO:0000259" key="3">
    <source>
        <dbReference type="PROSITE" id="PS50056"/>
    </source>
</evidence>
<evidence type="ECO:0000259" key="2">
    <source>
        <dbReference type="PROSITE" id="PS50055"/>
    </source>
</evidence>
<dbReference type="PROSITE" id="PS50056">
    <property type="entry name" value="TYR_PHOSPHATASE_2"/>
    <property type="match status" value="1"/>
</dbReference>
<comment type="similarity">
    <text evidence="1">Belongs to the protein-tyrosine phosphatase family.</text>
</comment>